<evidence type="ECO:0000256" key="1">
    <source>
        <dbReference type="SAM" id="MobiDB-lite"/>
    </source>
</evidence>
<accession>A0A8D8GBM3</accession>
<dbReference type="EMBL" id="HBUE01256674">
    <property type="protein sequence ID" value="CAG6556913.1"/>
    <property type="molecule type" value="Transcribed_RNA"/>
</dbReference>
<dbReference type="EMBL" id="HBUE01151673">
    <property type="protein sequence ID" value="CAG6505614.1"/>
    <property type="molecule type" value="Transcribed_RNA"/>
</dbReference>
<dbReference type="EMBL" id="HBUE01151670">
    <property type="protein sequence ID" value="CAG6505611.1"/>
    <property type="molecule type" value="Transcribed_RNA"/>
</dbReference>
<dbReference type="EMBL" id="HBUE01141967">
    <property type="protein sequence ID" value="CAG6501163.1"/>
    <property type="molecule type" value="Transcribed_RNA"/>
</dbReference>
<feature type="region of interest" description="Disordered" evidence="1">
    <location>
        <begin position="1"/>
        <end position="24"/>
    </location>
</feature>
<reference evidence="2" key="1">
    <citation type="submission" date="2021-05" db="EMBL/GenBank/DDBJ databases">
        <authorList>
            <person name="Alioto T."/>
            <person name="Alioto T."/>
            <person name="Gomez Garrido J."/>
        </authorList>
    </citation>
    <scope>NUCLEOTIDE SEQUENCE</scope>
</reference>
<dbReference type="EMBL" id="HBUE01256671">
    <property type="protein sequence ID" value="CAG6556910.1"/>
    <property type="molecule type" value="Transcribed_RNA"/>
</dbReference>
<protein>
    <submittedName>
        <fullName evidence="2">(northern house mosquito) hypothetical protein</fullName>
    </submittedName>
</protein>
<proteinExistence type="predicted"/>
<sequence>MSLQLNSARVYPSPNARRCRNSSRLSTNCAVPSLSKNRSISSDRVVTSSFQSRHTNRTRASQRESRCWKIIVQTSGGNRGDGSILLLLAADGSSSSSPTVRFLATGAKFVRHVGQYQNNPTSSSSQARMWISVRWTHRWWKTRSQLWPLHRIRRSSVSNEAVQIEQNSMAGSEELNM</sequence>
<evidence type="ECO:0000313" key="2">
    <source>
        <dbReference type="EMBL" id="CAG6501163.1"/>
    </source>
</evidence>
<dbReference type="AlphaFoldDB" id="A0A8D8GBM3"/>
<organism evidence="2">
    <name type="scientific">Culex pipiens</name>
    <name type="common">House mosquito</name>
    <dbReference type="NCBI Taxonomy" id="7175"/>
    <lineage>
        <taxon>Eukaryota</taxon>
        <taxon>Metazoa</taxon>
        <taxon>Ecdysozoa</taxon>
        <taxon>Arthropoda</taxon>
        <taxon>Hexapoda</taxon>
        <taxon>Insecta</taxon>
        <taxon>Pterygota</taxon>
        <taxon>Neoptera</taxon>
        <taxon>Endopterygota</taxon>
        <taxon>Diptera</taxon>
        <taxon>Nematocera</taxon>
        <taxon>Culicoidea</taxon>
        <taxon>Culicidae</taxon>
        <taxon>Culicinae</taxon>
        <taxon>Culicini</taxon>
        <taxon>Culex</taxon>
        <taxon>Culex</taxon>
    </lineage>
</organism>
<name>A0A8D8GBM3_CULPI</name>